<reference evidence="5" key="1">
    <citation type="submission" date="2022-01" db="EMBL/GenBank/DDBJ databases">
        <title>Genome Sequence Resource for Two Populations of Ditylenchus destructor, the Migratory Endoparasitic Phytonematode.</title>
        <authorList>
            <person name="Zhang H."/>
            <person name="Lin R."/>
            <person name="Xie B."/>
        </authorList>
    </citation>
    <scope>NUCLEOTIDE SEQUENCE</scope>
    <source>
        <strain evidence="5">BazhouSP</strain>
    </source>
</reference>
<dbReference type="PANTHER" id="PTHR46866">
    <property type="entry name" value="GH12955P"/>
    <property type="match status" value="1"/>
</dbReference>
<dbReference type="PROSITE" id="PS50294">
    <property type="entry name" value="WD_REPEATS_REGION"/>
    <property type="match status" value="1"/>
</dbReference>
<organism evidence="5 6">
    <name type="scientific">Ditylenchus destructor</name>
    <dbReference type="NCBI Taxonomy" id="166010"/>
    <lineage>
        <taxon>Eukaryota</taxon>
        <taxon>Metazoa</taxon>
        <taxon>Ecdysozoa</taxon>
        <taxon>Nematoda</taxon>
        <taxon>Chromadorea</taxon>
        <taxon>Rhabditida</taxon>
        <taxon>Tylenchina</taxon>
        <taxon>Tylenchomorpha</taxon>
        <taxon>Sphaerularioidea</taxon>
        <taxon>Anguinidae</taxon>
        <taxon>Anguininae</taxon>
        <taxon>Ditylenchus</taxon>
    </lineage>
</organism>
<dbReference type="InterPro" id="IPR036322">
    <property type="entry name" value="WD40_repeat_dom_sf"/>
</dbReference>
<dbReference type="InterPro" id="IPR036372">
    <property type="entry name" value="BEACH_dom_sf"/>
</dbReference>
<comment type="caution">
    <text evidence="5">The sequence shown here is derived from an EMBL/GenBank/DDBJ whole genome shotgun (WGS) entry which is preliminary data.</text>
</comment>
<dbReference type="SUPFAM" id="SSF81837">
    <property type="entry name" value="BEACH domain"/>
    <property type="match status" value="1"/>
</dbReference>
<feature type="region of interest" description="Disordered" evidence="3">
    <location>
        <begin position="963"/>
        <end position="983"/>
    </location>
</feature>
<name>A0AAD4NIZ3_9BILA</name>
<dbReference type="Pfam" id="PF00400">
    <property type="entry name" value="WD40"/>
    <property type="match status" value="1"/>
</dbReference>
<dbReference type="InterPro" id="IPR016024">
    <property type="entry name" value="ARM-type_fold"/>
</dbReference>
<keyword evidence="1 2" id="KW-0853">WD repeat</keyword>
<evidence type="ECO:0000313" key="5">
    <source>
        <dbReference type="EMBL" id="KAI1729076.1"/>
    </source>
</evidence>
<dbReference type="InterPro" id="IPR000409">
    <property type="entry name" value="BEACH_dom"/>
</dbReference>
<evidence type="ECO:0000259" key="4">
    <source>
        <dbReference type="SMART" id="SM01026"/>
    </source>
</evidence>
<evidence type="ECO:0000313" key="6">
    <source>
        <dbReference type="Proteomes" id="UP001201812"/>
    </source>
</evidence>
<feature type="domain" description="BEACH" evidence="4">
    <location>
        <begin position="221"/>
        <end position="433"/>
    </location>
</feature>
<dbReference type="PROSITE" id="PS50082">
    <property type="entry name" value="WD_REPEATS_2"/>
    <property type="match status" value="1"/>
</dbReference>
<proteinExistence type="predicted"/>
<dbReference type="InterPro" id="IPR015943">
    <property type="entry name" value="WD40/YVTN_repeat-like_dom_sf"/>
</dbReference>
<dbReference type="SMART" id="SM00320">
    <property type="entry name" value="WD40"/>
    <property type="match status" value="4"/>
</dbReference>
<dbReference type="SMART" id="SM01026">
    <property type="entry name" value="Beach"/>
    <property type="match status" value="1"/>
</dbReference>
<evidence type="ECO:0000256" key="1">
    <source>
        <dbReference type="ARBA" id="ARBA00022574"/>
    </source>
</evidence>
<dbReference type="EMBL" id="JAKKPZ010000001">
    <property type="protein sequence ID" value="KAI1729076.1"/>
    <property type="molecule type" value="Genomic_DNA"/>
</dbReference>
<dbReference type="SUPFAM" id="SSF50978">
    <property type="entry name" value="WD40 repeat-like"/>
    <property type="match status" value="1"/>
</dbReference>
<feature type="repeat" description="WD" evidence="2">
    <location>
        <begin position="1019"/>
        <end position="1060"/>
    </location>
</feature>
<accession>A0AAD4NIZ3</accession>
<dbReference type="Pfam" id="PF02138">
    <property type="entry name" value="Beach"/>
    <property type="match status" value="1"/>
</dbReference>
<gene>
    <name evidence="5" type="ORF">DdX_01295</name>
</gene>
<evidence type="ECO:0000256" key="3">
    <source>
        <dbReference type="SAM" id="MobiDB-lite"/>
    </source>
</evidence>
<dbReference type="Gene3D" id="2.130.10.10">
    <property type="entry name" value="YVTN repeat-like/Quinoprotein amine dehydrogenase"/>
    <property type="match status" value="2"/>
</dbReference>
<sequence length="1322" mass="148221">MDEGTTRDIGIKCALLGDGEQSVAIGDTFHNISVITLPAEELRISNLIYTLNSSRCHLPATNLIDHNEYSNALSSTECLSSPSMVMKQICARFQLSFMLTKNSALLSFDWRPQQYIAHLLPIICIVQVDEDDFKIIYHSRTDLETLHLYSLYSHHNFSVHEQTFNLLALQLVQLFECFASRSMYPIFSPHHILADKHFWLYIDLGTFLRANNFPQLLHETATRWCKGELSNLDYLLKINEFAGRVRDDPSRHPIVPWVVDFSSEDGGFRALDQTKYRLTKGDDQLNEQFSNQQTAYHVPEFLSDICYMAYKARNESKDDLCKYVRTAWVPEEYPSTVSRLYAWTPDECIPEFYEDPNIFISRHADMCDLGLPQWTATPEAFITWHRKKLESYEVSSKLHRWIDLCFGYLLSGQDAVDALNDRAPAEVHESIISVGVTIIELALAEYCRDFSKDVSFDERKLRAKALLNNKVQKLARNMRSALYSLLDFDKTSETSIKSDQFSNLFKTYFAFSPNIILAHEYLVDYHSLDQQIDCLTNSIGKSFGAESALRQCRTHQLNIMLQCFEIEELNNLWLNIFIDMLHCRHSGTLVCRKLFSKSAEFSTPTKMAKTFIPVMKKLFESGTPDSVQLFDRRFLLQICIRLGSATFFAEFLPLVVEAVLLPTNSINEVAKESILWLSKRYGPIVTAKHITLSLLRLLAICYTDASPPLEFDEATLEVKVDGDGACACINDCLVQIATIYGPAFVTLQYMPFCADIIEQAIRRLTIPLESAITAAVVTLQIVCDCLTNKQIMDNLQDVIVDKILFPAVRLFSSANVTFASEHNRKLFAYKAIRSLSSVGARIGSENVQRYMAGLIQLISTFTPSFARALLNGFSSICGKQFIVSSLPNATLIGKIAANPRYTDKNMRSPSVPISSPSLGRISPNLNPWSSSPIVASSPLSASFQSGNRLSTFIIGDSPMDENEVAISPSPESLSSLNSSKQPSDDNCYHMTESWIDHLRSVLSSTSDNISFNQIQIANYQGHTAAIRKILVLDNENSFITGSHDKTIKLWSIKSTEEYSTAQWTYKNHTKSIQDFVLLPSNGLVASVASADPVLHIWDPFRGSPLRQLEWTMSSSGNTECGIIGLANLGNHLVGAATNAETIVRMVDARMGKWASHLCTSPILSGCYVKAMSASPDQNKLAIALNNGCNSIIDVRTGKIISYYALQHSDIIQICWIGHDMFASVHAEHGTMIWSHSPKIRVERRLPEIANFLTPVGPLLATGGQFITAQSNAYRLKLYDDDKCTEVKLRAEFISGVVTSLTALEKNKAFFVGSSTGMIRLAS</sequence>
<dbReference type="Gene3D" id="1.10.1540.10">
    <property type="entry name" value="BEACH domain"/>
    <property type="match status" value="1"/>
</dbReference>
<dbReference type="PANTHER" id="PTHR46866:SF1">
    <property type="entry name" value="GH12955P"/>
    <property type="match status" value="1"/>
</dbReference>
<dbReference type="InterPro" id="IPR001680">
    <property type="entry name" value="WD40_rpt"/>
</dbReference>
<feature type="compositionally biased region" description="Low complexity" evidence="3">
    <location>
        <begin position="967"/>
        <end position="981"/>
    </location>
</feature>
<evidence type="ECO:0000256" key="2">
    <source>
        <dbReference type="PROSITE-ProRule" id="PRU00221"/>
    </source>
</evidence>
<protein>
    <submittedName>
        <fullName evidence="5">Beige/BEACH domain-containing protein</fullName>
    </submittedName>
</protein>
<dbReference type="Proteomes" id="UP001201812">
    <property type="component" value="Unassembled WGS sequence"/>
</dbReference>
<dbReference type="SUPFAM" id="SSF48371">
    <property type="entry name" value="ARM repeat"/>
    <property type="match status" value="1"/>
</dbReference>
<keyword evidence="6" id="KW-1185">Reference proteome</keyword>